<dbReference type="EMBL" id="JAFLCK010000005">
    <property type="protein sequence ID" value="MBN8659798.1"/>
    <property type="molecule type" value="Genomic_DNA"/>
</dbReference>
<reference evidence="3" key="1">
    <citation type="submission" date="2021-02" db="EMBL/GenBank/DDBJ databases">
        <title>Genome-Resolved Metagenomics of a Microbial Community Performing Photosynthetic Biological Nutrient Removal.</title>
        <authorList>
            <person name="Mcdaniel E.A."/>
        </authorList>
    </citation>
    <scope>NUCLEOTIDE SEQUENCE</scope>
    <source>
        <strain evidence="3">UWPOB_OBS1</strain>
    </source>
</reference>
<proteinExistence type="predicted"/>
<feature type="region of interest" description="Disordered" evidence="1">
    <location>
        <begin position="551"/>
        <end position="602"/>
    </location>
</feature>
<feature type="compositionally biased region" description="Polar residues" evidence="1">
    <location>
        <begin position="68"/>
        <end position="79"/>
    </location>
</feature>
<dbReference type="Gene3D" id="1.25.40.10">
    <property type="entry name" value="Tetratricopeptide repeat domain"/>
    <property type="match status" value="1"/>
</dbReference>
<feature type="transmembrane region" description="Helical" evidence="2">
    <location>
        <begin position="151"/>
        <end position="172"/>
    </location>
</feature>
<keyword evidence="2" id="KW-0812">Transmembrane</keyword>
<feature type="region of interest" description="Disordered" evidence="1">
    <location>
        <begin position="40"/>
        <end position="79"/>
    </location>
</feature>
<accession>A0A8J7PDP5</accession>
<evidence type="ECO:0000313" key="4">
    <source>
        <dbReference type="Proteomes" id="UP000664277"/>
    </source>
</evidence>
<gene>
    <name evidence="3" type="ORF">J0M35_05510</name>
</gene>
<dbReference type="SUPFAM" id="SSF48452">
    <property type="entry name" value="TPR-like"/>
    <property type="match status" value="2"/>
</dbReference>
<keyword evidence="2" id="KW-1133">Transmembrane helix</keyword>
<protein>
    <recommendedName>
        <fullName evidence="5">Tetratricopeptide repeat protein</fullName>
    </recommendedName>
</protein>
<evidence type="ECO:0000256" key="2">
    <source>
        <dbReference type="SAM" id="Phobius"/>
    </source>
</evidence>
<feature type="compositionally biased region" description="Polar residues" evidence="1">
    <location>
        <begin position="42"/>
        <end position="60"/>
    </location>
</feature>
<dbReference type="AlphaFoldDB" id="A0A8J7PDP5"/>
<name>A0A8J7PDP5_9BACT</name>
<keyword evidence="2" id="KW-0472">Membrane</keyword>
<feature type="compositionally biased region" description="Low complexity" evidence="1">
    <location>
        <begin position="557"/>
        <end position="575"/>
    </location>
</feature>
<sequence>MRCPACGTSHPSHYEQCVSCGKDFYEGGEAIEDEVVEDNRVDSASQSRLESGNRVNSRTNLDPRANLDSRTNLDSNRNNEAAFSRVQGHDEEAAFLRAEQERAEQSQSGRRKQHHDVRRNTGETAWEFDEPRRKRRSEGMKHMLKSGAPQAAGVVTALVILTVSAGATFYFLTKAPESDRLLVKGLKELENGQYAFAVSTLSKAAENNSIGQGAARVQLALARAYIGVDQVEKANEAIAKANQLGSGIAEDPSLASQLANYYRMHAQYDQAVGLLRPLALKNVPGKRAELADLAALWGDEEFRAGKLESALRLWEEVKDLKEGSRYTEADARLATIYQRLSEKYAAEKKDKEALNYLSKLNAIADNPRNYEMAADLYERTGQLELAIDQMRKATKLSTRDDAARKKLALLLTKRGKELLDKGEQETGYAYLQQARSMDPSNSVPSVTMKQVKIDFAQGMPRLSGQVWNPNQDPINSLGMKVEIVNLDGEVLWSKETRVVDEYVPPLGSKEGKAVDITGGVSVKADGKCEFKVYFDGKLYNSYPIGIKEKKIEKSDGGENSQSSQSSGAASTGGDTRSPEARPPEKTEEPRQPSEEKTLKDLE</sequence>
<comment type="caution">
    <text evidence="3">The sequence shown here is derived from an EMBL/GenBank/DDBJ whole genome shotgun (WGS) entry which is preliminary data.</text>
</comment>
<evidence type="ECO:0000256" key="1">
    <source>
        <dbReference type="SAM" id="MobiDB-lite"/>
    </source>
</evidence>
<evidence type="ECO:0000313" key="3">
    <source>
        <dbReference type="EMBL" id="MBN8659798.1"/>
    </source>
</evidence>
<dbReference type="Proteomes" id="UP000664277">
    <property type="component" value="Unassembled WGS sequence"/>
</dbReference>
<organism evidence="3 4">
    <name type="scientific">Candidatus Obscuribacter phosphatis</name>
    <dbReference type="NCBI Taxonomy" id="1906157"/>
    <lineage>
        <taxon>Bacteria</taxon>
        <taxon>Bacillati</taxon>
        <taxon>Candidatus Melainabacteria</taxon>
        <taxon>Candidatus Obscuribacterales</taxon>
        <taxon>Candidatus Obscuribacteraceae</taxon>
        <taxon>Candidatus Obscuribacter</taxon>
    </lineage>
</organism>
<feature type="region of interest" description="Disordered" evidence="1">
    <location>
        <begin position="98"/>
        <end position="134"/>
    </location>
</feature>
<feature type="compositionally biased region" description="Basic and acidic residues" evidence="1">
    <location>
        <begin position="576"/>
        <end position="602"/>
    </location>
</feature>
<evidence type="ECO:0008006" key="5">
    <source>
        <dbReference type="Google" id="ProtNLM"/>
    </source>
</evidence>
<dbReference type="InterPro" id="IPR011990">
    <property type="entry name" value="TPR-like_helical_dom_sf"/>
</dbReference>